<name>A0A2L0UZF5_9CAUD</name>
<evidence type="ECO:0000256" key="2">
    <source>
        <dbReference type="ARBA" id="ARBA00007145"/>
    </source>
</evidence>
<dbReference type="Gene3D" id="3.60.110.10">
    <property type="entry name" value="Carbon-nitrogen hydrolase"/>
    <property type="match status" value="1"/>
</dbReference>
<dbReference type="CDD" id="cd07570">
    <property type="entry name" value="GAT_Gln-NAD-synth"/>
    <property type="match status" value="1"/>
</dbReference>
<dbReference type="CDD" id="cd00553">
    <property type="entry name" value="NAD_synthase"/>
    <property type="match status" value="1"/>
</dbReference>
<dbReference type="Gene3D" id="3.40.50.620">
    <property type="entry name" value="HUPs"/>
    <property type="match status" value="1"/>
</dbReference>
<evidence type="ECO:0000256" key="6">
    <source>
        <dbReference type="ARBA" id="ARBA00022840"/>
    </source>
</evidence>
<keyword evidence="4 9" id="KW-0436">Ligase</keyword>
<protein>
    <recommendedName>
        <fullName evidence="3">NAD(+) synthase (glutamine-hydrolyzing)</fullName>
        <ecNumber evidence="3">6.3.5.1</ecNumber>
    </recommendedName>
</protein>
<dbReference type="EC" id="6.3.5.1" evidence="3"/>
<feature type="domain" description="CN hydrolase" evidence="8">
    <location>
        <begin position="1"/>
        <end position="243"/>
    </location>
</feature>
<evidence type="ECO:0000313" key="10">
    <source>
        <dbReference type="Proteomes" id="UP000223025"/>
    </source>
</evidence>
<dbReference type="HAMAP" id="MF_02090">
    <property type="entry name" value="NadE_glutamine_dep"/>
    <property type="match status" value="1"/>
</dbReference>
<keyword evidence="6" id="KW-0067">ATP-binding</keyword>
<dbReference type="PIRSF" id="PIRSF006630">
    <property type="entry name" value="NADS_GAT"/>
    <property type="match status" value="1"/>
</dbReference>
<comment type="similarity">
    <text evidence="2">In the C-terminal section; belongs to the NAD synthetase family.</text>
</comment>
<dbReference type="InterPro" id="IPR014445">
    <property type="entry name" value="Gln-dep_NAD_synthase"/>
</dbReference>
<dbReference type="GO" id="GO:0005524">
    <property type="term" value="F:ATP binding"/>
    <property type="evidence" value="ECO:0007669"/>
    <property type="project" value="UniProtKB-KW"/>
</dbReference>
<dbReference type="InterPro" id="IPR003010">
    <property type="entry name" value="C-N_Hydrolase"/>
</dbReference>
<dbReference type="Proteomes" id="UP000223025">
    <property type="component" value="Segment"/>
</dbReference>
<dbReference type="GO" id="GO:0004359">
    <property type="term" value="F:glutaminase activity"/>
    <property type="evidence" value="ECO:0007669"/>
    <property type="project" value="InterPro"/>
</dbReference>
<accession>A0A2L0UZF5</accession>
<evidence type="ECO:0000256" key="5">
    <source>
        <dbReference type="ARBA" id="ARBA00022741"/>
    </source>
</evidence>
<dbReference type="UniPathway" id="UPA00253">
    <property type="reaction ID" value="UER00334"/>
</dbReference>
<evidence type="ECO:0000256" key="4">
    <source>
        <dbReference type="ARBA" id="ARBA00022598"/>
    </source>
</evidence>
<evidence type="ECO:0000256" key="3">
    <source>
        <dbReference type="ARBA" id="ARBA00012743"/>
    </source>
</evidence>
<dbReference type="InterPro" id="IPR003694">
    <property type="entry name" value="NAD_synthase"/>
</dbReference>
<dbReference type="Pfam" id="PF00795">
    <property type="entry name" value="CN_hydrolase"/>
    <property type="match status" value="1"/>
</dbReference>
<dbReference type="GO" id="GO:0009435">
    <property type="term" value="P:NAD+ biosynthetic process"/>
    <property type="evidence" value="ECO:0007669"/>
    <property type="project" value="UniProtKB-UniPathway"/>
</dbReference>
<dbReference type="RefSeq" id="YP_009611800.1">
    <property type="nucleotide sequence ID" value="NC_042013.1"/>
</dbReference>
<keyword evidence="10" id="KW-1185">Reference proteome</keyword>
<evidence type="ECO:0000256" key="1">
    <source>
        <dbReference type="ARBA" id="ARBA00005188"/>
    </source>
</evidence>
<dbReference type="OrthoDB" id="5535at10239"/>
<evidence type="ECO:0000256" key="7">
    <source>
        <dbReference type="ARBA" id="ARBA00023027"/>
    </source>
</evidence>
<dbReference type="PANTHER" id="PTHR23090:SF9">
    <property type="entry name" value="GLUTAMINE-DEPENDENT NAD(+) SYNTHETASE"/>
    <property type="match status" value="1"/>
</dbReference>
<evidence type="ECO:0000313" key="9">
    <source>
        <dbReference type="EMBL" id="AUZ94924.1"/>
    </source>
</evidence>
<dbReference type="EMBL" id="MF403008">
    <property type="protein sequence ID" value="AUZ94924.1"/>
    <property type="molecule type" value="Genomic_DNA"/>
</dbReference>
<dbReference type="InterPro" id="IPR014729">
    <property type="entry name" value="Rossmann-like_a/b/a_fold"/>
</dbReference>
<evidence type="ECO:0000259" key="8">
    <source>
        <dbReference type="PROSITE" id="PS50263"/>
    </source>
</evidence>
<dbReference type="GO" id="GO:0003952">
    <property type="term" value="F:NAD+ synthase (glutamine-hydrolyzing) activity"/>
    <property type="evidence" value="ECO:0007669"/>
    <property type="project" value="UniProtKB-EC"/>
</dbReference>
<keyword evidence="5" id="KW-0547">Nucleotide-binding</keyword>
<dbReference type="PANTHER" id="PTHR23090">
    <property type="entry name" value="NH 3 /GLUTAMINE-DEPENDENT NAD + SYNTHETASE"/>
    <property type="match status" value="1"/>
</dbReference>
<proteinExistence type="inferred from homology"/>
<dbReference type="KEGG" id="vg:40088138"/>
<dbReference type="PROSITE" id="PS50263">
    <property type="entry name" value="CN_HYDROLASE"/>
    <property type="match status" value="1"/>
</dbReference>
<reference evidence="9 10" key="1">
    <citation type="submission" date="2017-06" db="EMBL/GenBank/DDBJ databases">
        <authorList>
            <person name="Kim H.J."/>
            <person name="Triplett B.A."/>
        </authorList>
    </citation>
    <scope>NUCLEOTIDE SEQUENCE [LARGE SCALE GENOMIC DNA]</scope>
</reference>
<dbReference type="FunFam" id="3.40.50.620:FF:000106">
    <property type="entry name" value="Glutamine-dependent NAD(+) synthetase"/>
    <property type="match status" value="1"/>
</dbReference>
<comment type="pathway">
    <text evidence="1">Cofactor biosynthesis; NAD(+) biosynthesis; NAD(+) from deamido-NAD(+) (L-Gln route): step 1/1.</text>
</comment>
<dbReference type="SUPFAM" id="SSF56317">
    <property type="entry name" value="Carbon-nitrogen hydrolase"/>
    <property type="match status" value="1"/>
</dbReference>
<dbReference type="GeneID" id="40088138"/>
<dbReference type="NCBIfam" id="NF010588">
    <property type="entry name" value="PRK13981.1"/>
    <property type="match status" value="1"/>
</dbReference>
<dbReference type="Pfam" id="PF02540">
    <property type="entry name" value="NAD_synthase"/>
    <property type="match status" value="1"/>
</dbReference>
<keyword evidence="7" id="KW-0520">NAD</keyword>
<organism evidence="9 10">
    <name type="scientific">Agrobacterium phage Atu_ph07</name>
    <dbReference type="NCBI Taxonomy" id="2024264"/>
    <lineage>
        <taxon>Viruses</taxon>
        <taxon>Duplodnaviria</taxon>
        <taxon>Heunggongvirae</taxon>
        <taxon>Uroviricota</taxon>
        <taxon>Caudoviricetes</taxon>
        <taxon>Polybotosvirus</taxon>
        <taxon>Polybotosvirus Atuph07</taxon>
    </lineage>
</organism>
<dbReference type="InterPro" id="IPR036526">
    <property type="entry name" value="C-N_Hydrolase_sf"/>
</dbReference>
<dbReference type="SUPFAM" id="SSF52402">
    <property type="entry name" value="Adenine nucleotide alpha hydrolases-like"/>
    <property type="match status" value="1"/>
</dbReference>
<sequence>MKITTINFNPVVGDIVNNVNNMISLAASADGKSDLIVFGECATVGYLPEDLLFRQDFVDAAEKETARFVRETAHLKTPIIFGSIEKAQVGAYNVGVASHNGSILVMNRKHMRANGYVFDEIRTFKRGELKDIRTISIGNEKVGIVVCEDTWHPDVIAEHKRQGATLIVSINGSPYEQDKVSVRVDVCKKRFDETGIPIVYATIVGGQDHIVFDGGSFLYDGCVRDHTPLFAEGSFVLDFDNNNPFPDVDDRQTNYQASVLGLRDFFHKQGVKKAVLGYSGGVDSGIVAAMAVDAFGPENVTLVSLPSGYSSEHSKSDALEGAKRLCAPFRMIDIEPVVESLRAAYRWTRVYDETYEAENVELLKTSLTGTADENIQARARGVILMSISNQEGSMVLTTGNRSETSVGYFTLYGDSCGAYNPIQDYYKSYLFEVARWRNSITQTEVDGLGFLGKGDIEIIPESIISKPPSAELRPDQKDEDSLPPYPVLDEILRNLIDRNKSVDEVVALGNDRDVVVRINNLIYSAEGKRRQTAIGTRISNHLFNKDRRYPIVNKWR</sequence>
<dbReference type="InterPro" id="IPR022310">
    <property type="entry name" value="NAD/GMP_synthase"/>
</dbReference>
<dbReference type="NCBIfam" id="TIGR00552">
    <property type="entry name" value="nadE"/>
    <property type="match status" value="1"/>
</dbReference>